<keyword evidence="1" id="KW-1133">Transmembrane helix</keyword>
<reference evidence="2 3" key="1">
    <citation type="submission" date="2019-07" db="EMBL/GenBank/DDBJ databases">
        <title>Description of 53C-WASEF.</title>
        <authorList>
            <person name="Pitt A."/>
            <person name="Hahn M.W."/>
        </authorList>
    </citation>
    <scope>NUCLEOTIDE SEQUENCE [LARGE SCALE GENOMIC DNA]</scope>
    <source>
        <strain evidence="2 3">53C-WASEF</strain>
    </source>
</reference>
<sequence length="95" mass="9931">MLNLAGLTSLLIVAFSAFIAAAYANSEKASILIIVLFAVGGLGFGLISAFAVSKAAYWFLKKDSGVFIFLYMILPAVAIPAVLGSVIGISYLILK</sequence>
<comment type="caution">
    <text evidence="2">The sequence shown here is derived from an EMBL/GenBank/DDBJ whole genome shotgun (WGS) entry which is preliminary data.</text>
</comment>
<evidence type="ECO:0000256" key="1">
    <source>
        <dbReference type="SAM" id="Phobius"/>
    </source>
</evidence>
<keyword evidence="1" id="KW-0812">Transmembrane</keyword>
<organism evidence="2 3">
    <name type="scientific">Rariglobus hedericola</name>
    <dbReference type="NCBI Taxonomy" id="2597822"/>
    <lineage>
        <taxon>Bacteria</taxon>
        <taxon>Pseudomonadati</taxon>
        <taxon>Verrucomicrobiota</taxon>
        <taxon>Opitutia</taxon>
        <taxon>Opitutales</taxon>
        <taxon>Opitutaceae</taxon>
        <taxon>Rariglobus</taxon>
    </lineage>
</organism>
<dbReference type="AlphaFoldDB" id="A0A556QEE7"/>
<dbReference type="EMBL" id="VMBG01000004">
    <property type="protein sequence ID" value="TSJ75015.1"/>
    <property type="molecule type" value="Genomic_DNA"/>
</dbReference>
<evidence type="ECO:0000313" key="3">
    <source>
        <dbReference type="Proteomes" id="UP000315648"/>
    </source>
</evidence>
<dbReference type="Proteomes" id="UP000315648">
    <property type="component" value="Unassembled WGS sequence"/>
</dbReference>
<keyword evidence="1" id="KW-0472">Membrane</keyword>
<evidence type="ECO:0000313" key="2">
    <source>
        <dbReference type="EMBL" id="TSJ75015.1"/>
    </source>
</evidence>
<protein>
    <submittedName>
        <fullName evidence="2">Uncharacterized protein</fullName>
    </submittedName>
</protein>
<name>A0A556QEE7_9BACT</name>
<feature type="transmembrane region" description="Helical" evidence="1">
    <location>
        <begin position="30"/>
        <end position="53"/>
    </location>
</feature>
<dbReference type="RefSeq" id="WP_144354157.1">
    <property type="nucleotide sequence ID" value="NZ_CBCRVV010000052.1"/>
</dbReference>
<feature type="transmembrane region" description="Helical" evidence="1">
    <location>
        <begin position="65"/>
        <end position="94"/>
    </location>
</feature>
<keyword evidence="3" id="KW-1185">Reference proteome</keyword>
<gene>
    <name evidence="2" type="ORF">FPL22_16585</name>
</gene>
<accession>A0A556QEE7</accession>
<proteinExistence type="predicted"/>